<dbReference type="PaxDb" id="55529-EKX36114"/>
<dbReference type="OrthoDB" id="41845at2759"/>
<evidence type="ECO:0008006" key="2">
    <source>
        <dbReference type="Google" id="ProtNLM"/>
    </source>
</evidence>
<reference evidence="1" key="1">
    <citation type="journal article" date="2012" name="Nature">
        <title>Algal genomes reveal evolutionary mosaicism and the fate of nucleomorphs.</title>
        <authorList>
            <consortium name="DOE Joint Genome Institute"/>
            <person name="Curtis B.A."/>
            <person name="Tanifuji G."/>
            <person name="Burki F."/>
            <person name="Gruber A."/>
            <person name="Irimia M."/>
            <person name="Maruyama S."/>
            <person name="Arias M.C."/>
            <person name="Ball S.G."/>
            <person name="Gile G.H."/>
            <person name="Hirakawa Y."/>
            <person name="Hopkins J.F."/>
            <person name="Kuo A."/>
            <person name="Rensing S.A."/>
            <person name="Schmutz J."/>
            <person name="Symeonidi A."/>
            <person name="Elias M."/>
            <person name="Eveleigh R.J."/>
            <person name="Herman E.K."/>
            <person name="Klute M.J."/>
            <person name="Nakayama T."/>
            <person name="Obornik M."/>
            <person name="Reyes-Prieto A."/>
            <person name="Armbrust E.V."/>
            <person name="Aves S.J."/>
            <person name="Beiko R.G."/>
            <person name="Coutinho P."/>
            <person name="Dacks J.B."/>
            <person name="Durnford D.G."/>
            <person name="Fast N.M."/>
            <person name="Green B.R."/>
            <person name="Grisdale C.J."/>
            <person name="Hempel F."/>
            <person name="Henrissat B."/>
            <person name="Hoppner M.P."/>
            <person name="Ishida K."/>
            <person name="Kim E."/>
            <person name="Koreny L."/>
            <person name="Kroth P.G."/>
            <person name="Liu Y."/>
            <person name="Malik S.B."/>
            <person name="Maier U.G."/>
            <person name="McRose D."/>
            <person name="Mock T."/>
            <person name="Neilson J.A."/>
            <person name="Onodera N.T."/>
            <person name="Poole A.M."/>
            <person name="Pritham E.J."/>
            <person name="Richards T.A."/>
            <person name="Rocap G."/>
            <person name="Roy S.W."/>
            <person name="Sarai C."/>
            <person name="Schaack S."/>
            <person name="Shirato S."/>
            <person name="Slamovits C.H."/>
            <person name="Spencer D.F."/>
            <person name="Suzuki S."/>
            <person name="Worden A.Z."/>
            <person name="Zauner S."/>
            <person name="Barry K."/>
            <person name="Bell C."/>
            <person name="Bharti A.K."/>
            <person name="Crow J.A."/>
            <person name="Grimwood J."/>
            <person name="Kramer R."/>
            <person name="Lindquist E."/>
            <person name="Lucas S."/>
            <person name="Salamov A."/>
            <person name="McFadden G.I."/>
            <person name="Lane C.E."/>
            <person name="Keeling P.J."/>
            <person name="Gray M.W."/>
            <person name="Grigoriev I.V."/>
            <person name="Archibald J.M."/>
        </authorList>
    </citation>
    <scope>NUCLEOTIDE SEQUENCE</scope>
    <source>
        <strain evidence="1">CCMP2712</strain>
    </source>
</reference>
<gene>
    <name evidence="1" type="ORF">GUITHDRAFT_79122</name>
</gene>
<dbReference type="HOGENOM" id="CLU_2712508_0_0_1"/>
<dbReference type="GeneID" id="17292830"/>
<organism evidence="1">
    <name type="scientific">Guillardia theta (strain CCMP2712)</name>
    <name type="common">Cryptophyte</name>
    <dbReference type="NCBI Taxonomy" id="905079"/>
    <lineage>
        <taxon>Eukaryota</taxon>
        <taxon>Cryptophyceae</taxon>
        <taxon>Pyrenomonadales</taxon>
        <taxon>Geminigeraceae</taxon>
        <taxon>Guillardia</taxon>
    </lineage>
</organism>
<feature type="non-terminal residue" evidence="1">
    <location>
        <position position="73"/>
    </location>
</feature>
<dbReference type="EMBL" id="JH993079">
    <property type="protein sequence ID" value="EKX36114.1"/>
    <property type="molecule type" value="Genomic_DNA"/>
</dbReference>
<sequence>ENGGWPPHLHFQLSLQQPTTHDMPGVVAKKDHDEALRLFPDPQLVENWHLDVCVSDELQVLGRLYPGDGPFLP</sequence>
<accession>L1IJK6</accession>
<name>L1IJK6_GUITC</name>
<dbReference type="AlphaFoldDB" id="L1IJK6"/>
<dbReference type="KEGG" id="gtt:GUITHDRAFT_79122"/>
<proteinExistence type="predicted"/>
<dbReference type="RefSeq" id="XP_005823094.1">
    <property type="nucleotide sequence ID" value="XM_005823037.1"/>
</dbReference>
<protein>
    <recommendedName>
        <fullName evidence="2">Peptidase M23 domain-containing protein</fullName>
    </recommendedName>
</protein>
<evidence type="ECO:0000313" key="1">
    <source>
        <dbReference type="EMBL" id="EKX36114.1"/>
    </source>
</evidence>